<evidence type="ECO:0000259" key="7">
    <source>
        <dbReference type="PROSITE" id="PS51767"/>
    </source>
</evidence>
<sequence>MASTGAAAILGLILLLLPPITLAGDDLRGFRATLTRIHKLSPGNHSEAVRRDSHRLSFLSYATAVGKASNSSSSVSIKALIENGAVSYHMNLSMGTPPVTFPAMIDTGSDLIWTQCAACTKCFKQPTPLFEPARSSTFSKLPCNSSFCQSLPTSFRTCNATGCVYNYRYGVGYTAGYLATEKLTVGDASFRNVAFGCSTANEGTRDNASGLVGLGRTPLSLVSQLGVGRFSYCLRSYKDAGDSPILFGSLAKLTGANVQSTPLLRHPDMPDSSTWYYVNLTGITVGSTDVPVTSSTFGFTQTGLGGGTIVDSGTTYTYLAKDGYAMVKQAFLSQMANLKALNGTRFGLDLCFLPSGGDVPVAVPSLVLRFAGGAEYVVPRDNYLADLVDSRQGNVVGACLLVLPAKDGWSISIIGNRMQMGMHVLYDLDGEKFSFAPADCAKV</sequence>
<dbReference type="RefSeq" id="XP_006657791.1">
    <property type="nucleotide sequence ID" value="XM_006657728.1"/>
</dbReference>
<dbReference type="HOGENOM" id="CLU_005738_1_3_1"/>
<dbReference type="GO" id="GO:0006508">
    <property type="term" value="P:proteolysis"/>
    <property type="evidence" value="ECO:0007669"/>
    <property type="project" value="UniProtKB-KW"/>
</dbReference>
<dbReference type="InterPro" id="IPR051708">
    <property type="entry name" value="Plant_Aspart_Prot_A1"/>
</dbReference>
<evidence type="ECO:0000313" key="8">
    <source>
        <dbReference type="EnsemblPlants" id="OB07G22870.1"/>
    </source>
</evidence>
<dbReference type="InterPro" id="IPR033121">
    <property type="entry name" value="PEPTIDASE_A1"/>
</dbReference>
<keyword evidence="2" id="KW-0645">Protease</keyword>
<dbReference type="InterPro" id="IPR032799">
    <property type="entry name" value="TAXi_C"/>
</dbReference>
<feature type="signal peptide" evidence="6">
    <location>
        <begin position="1"/>
        <end position="23"/>
    </location>
</feature>
<reference evidence="8" key="2">
    <citation type="submission" date="2013-04" db="UniProtKB">
        <authorList>
            <consortium name="EnsemblPlants"/>
        </authorList>
    </citation>
    <scope>IDENTIFICATION</scope>
</reference>
<evidence type="ECO:0000256" key="1">
    <source>
        <dbReference type="ARBA" id="ARBA00007447"/>
    </source>
</evidence>
<dbReference type="MEROPS" id="A01.040"/>
<dbReference type="eggNOG" id="KOG1339">
    <property type="taxonomic scope" value="Eukaryota"/>
</dbReference>
<evidence type="ECO:0000256" key="5">
    <source>
        <dbReference type="ARBA" id="ARBA00023180"/>
    </source>
</evidence>
<dbReference type="PANTHER" id="PTHR47967">
    <property type="entry name" value="OS07G0603500 PROTEIN-RELATED"/>
    <property type="match status" value="1"/>
</dbReference>
<feature type="domain" description="Peptidase A1" evidence="7">
    <location>
        <begin position="88"/>
        <end position="436"/>
    </location>
</feature>
<dbReference type="Proteomes" id="UP000006038">
    <property type="component" value="Chromosome 7"/>
</dbReference>
<dbReference type="GO" id="GO:0004190">
    <property type="term" value="F:aspartic-type endopeptidase activity"/>
    <property type="evidence" value="ECO:0007669"/>
    <property type="project" value="UniProtKB-KW"/>
</dbReference>
<dbReference type="OMA" id="HGDTHRL"/>
<dbReference type="PANTHER" id="PTHR47967:SF68">
    <property type="entry name" value="OS07G0533000 PROTEIN"/>
    <property type="match status" value="1"/>
</dbReference>
<keyword evidence="6" id="KW-0732">Signal</keyword>
<accession>J3MLK5</accession>
<dbReference type="GeneID" id="102712550"/>
<dbReference type="InterPro" id="IPR032861">
    <property type="entry name" value="TAXi_N"/>
</dbReference>
<dbReference type="Gene3D" id="2.40.70.10">
    <property type="entry name" value="Acid Proteases"/>
    <property type="match status" value="2"/>
</dbReference>
<dbReference type="OrthoDB" id="660550at2759"/>
<feature type="chain" id="PRO_5003773637" description="Peptidase A1 domain-containing protein" evidence="6">
    <location>
        <begin position="24"/>
        <end position="443"/>
    </location>
</feature>
<dbReference type="FunFam" id="2.40.70.10:FF:000033">
    <property type="entry name" value="Aspartyl protease family protein"/>
    <property type="match status" value="1"/>
</dbReference>
<keyword evidence="4" id="KW-0378">Hydrolase</keyword>
<comment type="similarity">
    <text evidence="1">Belongs to the peptidase A1 family.</text>
</comment>
<organism evidence="8">
    <name type="scientific">Oryza brachyantha</name>
    <name type="common">malo sina</name>
    <dbReference type="NCBI Taxonomy" id="4533"/>
    <lineage>
        <taxon>Eukaryota</taxon>
        <taxon>Viridiplantae</taxon>
        <taxon>Streptophyta</taxon>
        <taxon>Embryophyta</taxon>
        <taxon>Tracheophyta</taxon>
        <taxon>Spermatophyta</taxon>
        <taxon>Magnoliopsida</taxon>
        <taxon>Liliopsida</taxon>
        <taxon>Poales</taxon>
        <taxon>Poaceae</taxon>
        <taxon>BOP clade</taxon>
        <taxon>Oryzoideae</taxon>
        <taxon>Oryzeae</taxon>
        <taxon>Oryzinae</taxon>
        <taxon>Oryza</taxon>
    </lineage>
</organism>
<dbReference type="SUPFAM" id="SSF50630">
    <property type="entry name" value="Acid proteases"/>
    <property type="match status" value="1"/>
</dbReference>
<evidence type="ECO:0000256" key="3">
    <source>
        <dbReference type="ARBA" id="ARBA00022750"/>
    </source>
</evidence>
<dbReference type="AlphaFoldDB" id="J3MLK5"/>
<dbReference type="InterPro" id="IPR034161">
    <property type="entry name" value="Pepsin-like_plant"/>
</dbReference>
<name>J3MLK5_ORYBR</name>
<dbReference type="Pfam" id="PF14541">
    <property type="entry name" value="TAXi_C"/>
    <property type="match status" value="1"/>
</dbReference>
<reference evidence="8" key="1">
    <citation type="journal article" date="2013" name="Nat. Commun.">
        <title>Whole-genome sequencing of Oryza brachyantha reveals mechanisms underlying Oryza genome evolution.</title>
        <authorList>
            <person name="Chen J."/>
            <person name="Huang Q."/>
            <person name="Gao D."/>
            <person name="Wang J."/>
            <person name="Lang Y."/>
            <person name="Liu T."/>
            <person name="Li B."/>
            <person name="Bai Z."/>
            <person name="Luis Goicoechea J."/>
            <person name="Liang C."/>
            <person name="Chen C."/>
            <person name="Zhang W."/>
            <person name="Sun S."/>
            <person name="Liao Y."/>
            <person name="Zhang X."/>
            <person name="Yang L."/>
            <person name="Song C."/>
            <person name="Wang M."/>
            <person name="Shi J."/>
            <person name="Liu G."/>
            <person name="Liu J."/>
            <person name="Zhou H."/>
            <person name="Zhou W."/>
            <person name="Yu Q."/>
            <person name="An N."/>
            <person name="Chen Y."/>
            <person name="Cai Q."/>
            <person name="Wang B."/>
            <person name="Liu B."/>
            <person name="Min J."/>
            <person name="Huang Y."/>
            <person name="Wu H."/>
            <person name="Li Z."/>
            <person name="Zhang Y."/>
            <person name="Yin Y."/>
            <person name="Song W."/>
            <person name="Jiang J."/>
            <person name="Jackson S.A."/>
            <person name="Wing R.A."/>
            <person name="Wang J."/>
            <person name="Chen M."/>
        </authorList>
    </citation>
    <scope>NUCLEOTIDE SEQUENCE [LARGE SCALE GENOMIC DNA]</scope>
    <source>
        <strain evidence="8">cv. IRGC 101232</strain>
    </source>
</reference>
<evidence type="ECO:0000256" key="4">
    <source>
        <dbReference type="ARBA" id="ARBA00022801"/>
    </source>
</evidence>
<keyword evidence="3" id="KW-0064">Aspartyl protease</keyword>
<keyword evidence="5" id="KW-0325">Glycoprotein</keyword>
<dbReference type="KEGG" id="obr:102712550"/>
<protein>
    <recommendedName>
        <fullName evidence="7">Peptidase A1 domain-containing protein</fullName>
    </recommendedName>
</protein>
<gene>
    <name evidence="8" type="primary">LOC102712550</name>
</gene>
<dbReference type="InterPro" id="IPR021109">
    <property type="entry name" value="Peptidase_aspartic_dom_sf"/>
</dbReference>
<dbReference type="Pfam" id="PF14543">
    <property type="entry name" value="TAXi_N"/>
    <property type="match status" value="1"/>
</dbReference>
<dbReference type="PROSITE" id="PS51767">
    <property type="entry name" value="PEPTIDASE_A1"/>
    <property type="match status" value="1"/>
</dbReference>
<dbReference type="Gramene" id="OB07G22870.1">
    <property type="protein sequence ID" value="OB07G22870.1"/>
    <property type="gene ID" value="OB07G22870"/>
</dbReference>
<dbReference type="CDD" id="cd05476">
    <property type="entry name" value="pepsin_A_like_plant"/>
    <property type="match status" value="1"/>
</dbReference>
<evidence type="ECO:0000256" key="6">
    <source>
        <dbReference type="SAM" id="SignalP"/>
    </source>
</evidence>
<proteinExistence type="inferred from homology"/>
<dbReference type="GO" id="GO:0005576">
    <property type="term" value="C:extracellular region"/>
    <property type="evidence" value="ECO:0007669"/>
    <property type="project" value="TreeGrafter"/>
</dbReference>
<evidence type="ECO:0000313" key="9">
    <source>
        <dbReference type="Proteomes" id="UP000006038"/>
    </source>
</evidence>
<evidence type="ECO:0000256" key="2">
    <source>
        <dbReference type="ARBA" id="ARBA00022670"/>
    </source>
</evidence>
<dbReference type="FunFam" id="2.40.70.10:FF:000051">
    <property type="entry name" value="Putative aspartic protease"/>
    <property type="match status" value="1"/>
</dbReference>
<keyword evidence="9" id="KW-1185">Reference proteome</keyword>
<dbReference type="EnsemblPlants" id="OB07G22870.1">
    <property type="protein sequence ID" value="OB07G22870.1"/>
    <property type="gene ID" value="OB07G22870"/>
</dbReference>